<evidence type="ECO:0000256" key="3">
    <source>
        <dbReference type="ARBA" id="ARBA00004173"/>
    </source>
</evidence>
<keyword evidence="13" id="KW-0496">Mitochondrion</keyword>
<comment type="caution">
    <text evidence="17">The sequence shown here is derived from an EMBL/GenBank/DDBJ whole genome shotgun (WGS) entry which is preliminary data.</text>
</comment>
<comment type="cofactor">
    <cofactor evidence="2">
        <name>Mg(2+)</name>
        <dbReference type="ChEBI" id="CHEBI:18420"/>
    </cofactor>
</comment>
<dbReference type="Gene3D" id="1.25.40.10">
    <property type="entry name" value="Tetratricopeptide repeat domain"/>
    <property type="match status" value="1"/>
</dbReference>
<organism evidence="17 18">
    <name type="scientific">Microctonus hyperodae</name>
    <name type="common">Parasitoid wasp</name>
    <dbReference type="NCBI Taxonomy" id="165561"/>
    <lineage>
        <taxon>Eukaryota</taxon>
        <taxon>Metazoa</taxon>
        <taxon>Ecdysozoa</taxon>
        <taxon>Arthropoda</taxon>
        <taxon>Hexapoda</taxon>
        <taxon>Insecta</taxon>
        <taxon>Pterygota</taxon>
        <taxon>Neoptera</taxon>
        <taxon>Endopterygota</taxon>
        <taxon>Hymenoptera</taxon>
        <taxon>Apocrita</taxon>
        <taxon>Ichneumonoidea</taxon>
        <taxon>Braconidae</taxon>
        <taxon>Euphorinae</taxon>
        <taxon>Microctonus</taxon>
    </lineage>
</organism>
<dbReference type="Pfam" id="PF16953">
    <property type="entry name" value="PRORP"/>
    <property type="match status" value="1"/>
</dbReference>
<protein>
    <recommendedName>
        <fullName evidence="14">Mitochondrial ribonuclease P catalytic subunit</fullName>
        <ecNumber evidence="5">3.1.26.5</ecNumber>
    </recommendedName>
    <alternativeName>
        <fullName evidence="15">Mitochondrial ribonuclease P protein 3</fullName>
    </alternativeName>
</protein>
<keyword evidence="6" id="KW-0819">tRNA processing</keyword>
<keyword evidence="12" id="KW-0809">Transit peptide</keyword>
<evidence type="ECO:0000256" key="15">
    <source>
        <dbReference type="ARBA" id="ARBA00044559"/>
    </source>
</evidence>
<evidence type="ECO:0000313" key="18">
    <source>
        <dbReference type="Proteomes" id="UP001168972"/>
    </source>
</evidence>
<dbReference type="GO" id="GO:0001682">
    <property type="term" value="P:tRNA 5'-leader removal"/>
    <property type="evidence" value="ECO:0007669"/>
    <property type="project" value="TreeGrafter"/>
</dbReference>
<dbReference type="EC" id="3.1.26.5" evidence="5"/>
<keyword evidence="8" id="KW-0479">Metal-binding</keyword>
<evidence type="ECO:0000256" key="2">
    <source>
        <dbReference type="ARBA" id="ARBA00001946"/>
    </source>
</evidence>
<reference evidence="17" key="2">
    <citation type="submission" date="2023-03" db="EMBL/GenBank/DDBJ databases">
        <authorList>
            <person name="Inwood S.N."/>
            <person name="Skelly J.G."/>
            <person name="Guhlin J."/>
            <person name="Harrop T.W.R."/>
            <person name="Goldson S.G."/>
            <person name="Dearden P.K."/>
        </authorList>
    </citation>
    <scope>NUCLEOTIDE SEQUENCE</scope>
    <source>
        <strain evidence="17">Lincoln</strain>
        <tissue evidence="17">Whole body</tissue>
    </source>
</reference>
<sequence>MSIFKLRPVNLKFIRYLCTERQNLPQSAGKPFFIRQQENLLVNHVLQTNERIENDKWMEIRKELLFNPNLRLSEHNVDSVILDLCCDVSNKSAAKDYIEFLRNTNHEINIAVLGKYFKILFKSKTPLSAEETKILFESYDKIRAKYPILDTRTAEACILGLSKTSRWKECYDLLEMYETNDQTGTIVFASIVAGAFDHDEPDKAWKLLKSMQTRIKLYNFVLESYLNYCIRQAKNSNELEILLIKMFKFWSEYDYYPEEKMIDMYMNCFKDIKKWSIRKTSIKHNGTCVACGCKLYNLEESSDDFDNLSNSFLSKVLVGGDIYNNTTPKELENFKRFVNATKPYDVVIDGLNAAYACNKDRVNYTPVEKLVEVVKAFVAQNKKIFVLGRCHMRKWSSQEMNYIKRHAHLFLAKDSSADDPFMLYATFTSGINTYFASRDFMRQHRYILNDEYLRRIFRHWQFTRQIQPTMIGGPHNRQLILIEPPEFLPIAQQNQNGDWHIPYFEETIYKEMQLSDRPRHWLCLKKNQ</sequence>
<feature type="domain" description="PRORP" evidence="16">
    <location>
        <begin position="282"/>
        <end position="523"/>
    </location>
</feature>
<evidence type="ECO:0000256" key="8">
    <source>
        <dbReference type="ARBA" id="ARBA00022723"/>
    </source>
</evidence>
<dbReference type="Proteomes" id="UP001168972">
    <property type="component" value="Unassembled WGS sequence"/>
</dbReference>
<comment type="similarity">
    <text evidence="4">Belongs to the PPR family. P subfamily.</text>
</comment>
<accession>A0AA39KJ99</accession>
<keyword evidence="9" id="KW-0378">Hydrolase</keyword>
<dbReference type="PANTHER" id="PTHR13547">
    <property type="match status" value="1"/>
</dbReference>
<dbReference type="GO" id="GO:0030678">
    <property type="term" value="C:mitochondrial ribonuclease P complex"/>
    <property type="evidence" value="ECO:0007669"/>
    <property type="project" value="TreeGrafter"/>
</dbReference>
<evidence type="ECO:0000256" key="1">
    <source>
        <dbReference type="ARBA" id="ARBA00000928"/>
    </source>
</evidence>
<evidence type="ECO:0000256" key="5">
    <source>
        <dbReference type="ARBA" id="ARBA00012179"/>
    </source>
</evidence>
<evidence type="ECO:0000256" key="14">
    <source>
        <dbReference type="ARBA" id="ARBA00044536"/>
    </source>
</evidence>
<comment type="subcellular location">
    <subcellularLocation>
        <location evidence="3">Mitochondrion</location>
    </subcellularLocation>
</comment>
<dbReference type="EMBL" id="JAQQBR010001833">
    <property type="protein sequence ID" value="KAK0163585.1"/>
    <property type="molecule type" value="Genomic_DNA"/>
</dbReference>
<dbReference type="InterPro" id="IPR031595">
    <property type="entry name" value="PRORP_C"/>
</dbReference>
<proteinExistence type="inferred from homology"/>
<dbReference type="CDD" id="cd18718">
    <property type="entry name" value="PIN_PRORP"/>
    <property type="match status" value="1"/>
</dbReference>
<name>A0AA39KJ99_MICHY</name>
<dbReference type="AlphaFoldDB" id="A0AA39KJ99"/>
<keyword evidence="11" id="KW-0460">Magnesium</keyword>
<evidence type="ECO:0000256" key="11">
    <source>
        <dbReference type="ARBA" id="ARBA00022842"/>
    </source>
</evidence>
<evidence type="ECO:0000256" key="9">
    <source>
        <dbReference type="ARBA" id="ARBA00022801"/>
    </source>
</evidence>
<evidence type="ECO:0000256" key="10">
    <source>
        <dbReference type="ARBA" id="ARBA00022833"/>
    </source>
</evidence>
<keyword evidence="10" id="KW-0862">Zinc</keyword>
<evidence type="ECO:0000256" key="7">
    <source>
        <dbReference type="ARBA" id="ARBA00022722"/>
    </source>
</evidence>
<dbReference type="Gene3D" id="3.40.50.11980">
    <property type="match status" value="1"/>
</dbReference>
<dbReference type="GO" id="GO:0046872">
    <property type="term" value="F:metal ion binding"/>
    <property type="evidence" value="ECO:0007669"/>
    <property type="project" value="UniProtKB-KW"/>
</dbReference>
<reference evidence="17" key="1">
    <citation type="journal article" date="2023" name="bioRxiv">
        <title>Scaffold-level genome assemblies of two parasitoid biocontrol wasps reveal the parthenogenesis mechanism and an associated novel virus.</title>
        <authorList>
            <person name="Inwood S."/>
            <person name="Skelly J."/>
            <person name="Guhlin J."/>
            <person name="Harrop T."/>
            <person name="Goldson S."/>
            <person name="Dearden P."/>
        </authorList>
    </citation>
    <scope>NUCLEOTIDE SEQUENCE</scope>
    <source>
        <strain evidence="17">Lincoln</strain>
        <tissue evidence="17">Whole body</tissue>
    </source>
</reference>
<dbReference type="InterPro" id="IPR033495">
    <property type="entry name" value="MRPP3_PIN_dom"/>
</dbReference>
<keyword evidence="18" id="KW-1185">Reference proteome</keyword>
<evidence type="ECO:0000256" key="13">
    <source>
        <dbReference type="ARBA" id="ARBA00023128"/>
    </source>
</evidence>
<evidence type="ECO:0000259" key="16">
    <source>
        <dbReference type="Pfam" id="PF16953"/>
    </source>
</evidence>
<keyword evidence="7" id="KW-0540">Nuclease</keyword>
<comment type="catalytic activity">
    <reaction evidence="1">
        <text>Endonucleolytic cleavage of RNA, removing 5'-extranucleotides from tRNA precursor.</text>
        <dbReference type="EC" id="3.1.26.5"/>
    </reaction>
</comment>
<evidence type="ECO:0000256" key="12">
    <source>
        <dbReference type="ARBA" id="ARBA00022946"/>
    </source>
</evidence>
<dbReference type="GO" id="GO:0004526">
    <property type="term" value="F:ribonuclease P activity"/>
    <property type="evidence" value="ECO:0007669"/>
    <property type="project" value="UniProtKB-EC"/>
</dbReference>
<gene>
    <name evidence="17" type="ORF">PV327_007253</name>
</gene>
<evidence type="ECO:0000256" key="4">
    <source>
        <dbReference type="ARBA" id="ARBA00007626"/>
    </source>
</evidence>
<dbReference type="PANTHER" id="PTHR13547:SF1">
    <property type="entry name" value="MITOCHONDRIAL RIBONUCLEASE P CATALYTIC SUBUNIT"/>
    <property type="match status" value="1"/>
</dbReference>
<dbReference type="GO" id="GO:0097745">
    <property type="term" value="P:mitochondrial tRNA 5'-end processing"/>
    <property type="evidence" value="ECO:0007669"/>
    <property type="project" value="TreeGrafter"/>
</dbReference>
<dbReference type="InterPro" id="IPR011990">
    <property type="entry name" value="TPR-like_helical_dom_sf"/>
</dbReference>
<evidence type="ECO:0000313" key="17">
    <source>
        <dbReference type="EMBL" id="KAK0163585.1"/>
    </source>
</evidence>
<evidence type="ECO:0000256" key="6">
    <source>
        <dbReference type="ARBA" id="ARBA00022694"/>
    </source>
</evidence>